<dbReference type="SMART" id="SM00382">
    <property type="entry name" value="AAA"/>
    <property type="match status" value="2"/>
</dbReference>
<evidence type="ECO:0000256" key="3">
    <source>
        <dbReference type="ARBA" id="ARBA00022448"/>
    </source>
</evidence>
<dbReference type="FunFam" id="3.40.50.300:FF:001345">
    <property type="entry name" value="Related to ABC transporter"/>
    <property type="match status" value="1"/>
</dbReference>
<name>A0A1E3Q0F0_LIPST</name>
<protein>
    <recommendedName>
        <fullName evidence="11">ABC transporter domain-containing protein</fullName>
    </recommendedName>
</protein>
<dbReference type="Pfam" id="PF12698">
    <property type="entry name" value="ABC2_membrane_3"/>
    <property type="match status" value="2"/>
</dbReference>
<proteinExistence type="inferred from homology"/>
<dbReference type="PROSITE" id="PS00211">
    <property type="entry name" value="ABC_TRANSPORTER_1"/>
    <property type="match status" value="2"/>
</dbReference>
<feature type="transmembrane region" description="Helical" evidence="10">
    <location>
        <begin position="358"/>
        <end position="380"/>
    </location>
</feature>
<feature type="transmembrane region" description="Helical" evidence="10">
    <location>
        <begin position="1166"/>
        <end position="1190"/>
    </location>
</feature>
<dbReference type="PROSITE" id="PS50893">
    <property type="entry name" value="ABC_TRANSPORTER_2"/>
    <property type="match status" value="2"/>
</dbReference>
<evidence type="ECO:0000313" key="12">
    <source>
        <dbReference type="EMBL" id="ODQ70642.1"/>
    </source>
</evidence>
<feature type="transmembrane region" description="Helical" evidence="10">
    <location>
        <begin position="273"/>
        <end position="294"/>
    </location>
</feature>
<feature type="transmembrane region" description="Helical" evidence="10">
    <location>
        <begin position="29"/>
        <end position="50"/>
    </location>
</feature>
<sequence>MGMPVVDIFFRQTWALAKKTLLIVVVRRWYTTLIRAVLLPIAFMVLLANLKNFLAPSNGYGIGSPLPVQSLLSNVPQNEKLVFVQTRGLGSDVSTVVEKLSVPLRAANKTLVYLTQVEDLITTCKESLQGVSDCFAAVVFNDSPLTTGNSGIWNYTIRTDSALDGSTFQVNHQNNDQQRVILPLQVAIDNAITNSSIIPNEYMFTTISQSTASDNVRKLFQGLIISTYGIVFFITIVSSIYHLAGMISTDRESGMTQLIDAMGGSAASRICSYILAFNIVYLPSWIVIGIVYGVEVYPKSNMAISIFWQVFTGMALTSATVFAAMFFNRAQLSGVYCTVGFLIIGVIGMILDRGTPSTAVVAVLSLIFPSMNYIFFSGFISRYERQDLAANLVHAPKATSDQNSTSSVNGLELFVFLWIQILVYPVLAYFAEKVIHGASSRNRTTGIRPGTEDSMNVIEVSGLSKVYRPRLLKRWFSLGKVSDVIAVSSLDLVALKGHILCLLGANGSGKTTTLDMIGGLQNLTQGSIHINVLPSQIGICPQRNVLWDELTVEEHVDIWNEIKYSQDDKSALDSLIEACDLSLKKNARSETLSGGQKRKLQLACMYVGGSTVCLMDEVSSGLDPLSRRVIWNIILAERSKRTMILTTHFLDEADVLSDHIAIMSHGHLKCEGSAVVLKTRLGGGYEVHLPGIPNGPDLRFPTRCYKDETVYNTTDSSEAAILLSSLESKGYTNVFVNGPTVENVFLQVVQDFPDNHSAFHGPHEKFSTQITDSSLNESDMKLSSGQDISFFRQTQILFHKRFTVLVRNWLPYLIALVMPIAVTPGVQSLLQGYNAPQCSGASFVDPNKAQPINIMYDAQQTGNLQLVAGPDAINETLYKVVTQFPVGYGLNFSNYTNQFLFEDSFASFQHHVATLFTNVTPGALYMMTNMSTPTYAYAGDFGILPAMLMQNLWTQIRSGLRVAVYNTPFDSLYSAGAGNSIQYIAYCCLAYAVYPAFFALYPTREKLHKVRALEYSNGVRAAPLWFAYALFDFLIVLPIAAVCTAVISQQAQWWFGAAYLFPVFALYGLASILFVYAVSLVSSSQLAAFALAAGTQAVMFLLSLMAFVLTENYIPTGQLQMAVDAITFALNIIFPVGNVTRSFIVGFNLYQVNCRNNQYISSGGSIYAYGGPILYLCIQIFVLFGLILLLEGGYFPRFFRRAHLADDTEHETHFVTDDVEHERKRVEESDSDFLRVLHLTKRFGSNVAVDNVSFGVSPGEIFALLGPNGAGKSTLINMMRGELLPNHGTVLLEGEDIVKNMRSARQYLGLCPQFDALDLMTTREHLEFYARAKGVKTVAQDVDAVIGKVGLEEYGNRLASELSGGNKRKLSLAIALIGNPTVLILDEPSSSMDAASKRIMWKTLTEVTAGRSLILTTHSMEEADALATRAGIIARRILALGTTDYLRKKYGNVYHIHLSLKTAPISTTNEMEMVKQWISRFLVGVKFESHGSSHGQIRFSVPVGFREGELDNFQDPSEKPNSVVTTSGDVEKQGSGIGALFSLLEANKEILGLEFYSVGATTLDQVFLNVVTDNNVREEGYVITQRKRSRKWLCF</sequence>
<feature type="domain" description="ABC transporter" evidence="11">
    <location>
        <begin position="458"/>
        <end position="690"/>
    </location>
</feature>
<gene>
    <name evidence="12" type="ORF">LIPSTDRAFT_5415</name>
</gene>
<keyword evidence="3" id="KW-0813">Transport</keyword>
<feature type="transmembrane region" description="Helical" evidence="10">
    <location>
        <begin position="809"/>
        <end position="830"/>
    </location>
</feature>
<dbReference type="SUPFAM" id="SSF52540">
    <property type="entry name" value="P-loop containing nucleoside triphosphate hydrolases"/>
    <property type="match status" value="2"/>
</dbReference>
<dbReference type="OrthoDB" id="8061355at2759"/>
<keyword evidence="6" id="KW-0547">Nucleotide-binding</keyword>
<dbReference type="PANTHER" id="PTHR19229">
    <property type="entry name" value="ATP-BINDING CASSETTE TRANSPORTER SUBFAMILY A ABCA"/>
    <property type="match status" value="1"/>
</dbReference>
<feature type="transmembrane region" description="Helical" evidence="10">
    <location>
        <begin position="306"/>
        <end position="327"/>
    </location>
</feature>
<evidence type="ECO:0000256" key="9">
    <source>
        <dbReference type="ARBA" id="ARBA00023136"/>
    </source>
</evidence>
<dbReference type="GO" id="GO:0016020">
    <property type="term" value="C:membrane"/>
    <property type="evidence" value="ECO:0007669"/>
    <property type="project" value="UniProtKB-SubCell"/>
</dbReference>
<keyword evidence="13" id="KW-1185">Reference proteome</keyword>
<keyword evidence="9 10" id="KW-0472">Membrane</keyword>
<feature type="transmembrane region" description="Helical" evidence="10">
    <location>
        <begin position="223"/>
        <end position="244"/>
    </location>
</feature>
<dbReference type="InterPro" id="IPR017871">
    <property type="entry name" value="ABC_transporter-like_CS"/>
</dbReference>
<feature type="transmembrane region" description="Helical" evidence="10">
    <location>
        <begin position="1086"/>
        <end position="1109"/>
    </location>
</feature>
<keyword evidence="7" id="KW-0067">ATP-binding</keyword>
<keyword evidence="4 10" id="KW-0812">Transmembrane</keyword>
<dbReference type="Proteomes" id="UP000094385">
    <property type="component" value="Unassembled WGS sequence"/>
</dbReference>
<accession>A0A1E3Q0F0</accession>
<dbReference type="GO" id="GO:0016887">
    <property type="term" value="F:ATP hydrolysis activity"/>
    <property type="evidence" value="ECO:0007669"/>
    <property type="project" value="InterPro"/>
</dbReference>
<evidence type="ECO:0000256" key="1">
    <source>
        <dbReference type="ARBA" id="ARBA00004141"/>
    </source>
</evidence>
<evidence type="ECO:0000256" key="5">
    <source>
        <dbReference type="ARBA" id="ARBA00022737"/>
    </source>
</evidence>
<feature type="transmembrane region" description="Helical" evidence="10">
    <location>
        <begin position="983"/>
        <end position="1003"/>
    </location>
</feature>
<reference evidence="12 13" key="1">
    <citation type="journal article" date="2016" name="Proc. Natl. Acad. Sci. U.S.A.">
        <title>Comparative genomics of biotechnologically important yeasts.</title>
        <authorList>
            <person name="Riley R."/>
            <person name="Haridas S."/>
            <person name="Wolfe K.H."/>
            <person name="Lopes M.R."/>
            <person name="Hittinger C.T."/>
            <person name="Goeker M."/>
            <person name="Salamov A.A."/>
            <person name="Wisecaver J.H."/>
            <person name="Long T.M."/>
            <person name="Calvey C.H."/>
            <person name="Aerts A.L."/>
            <person name="Barry K.W."/>
            <person name="Choi C."/>
            <person name="Clum A."/>
            <person name="Coughlan A.Y."/>
            <person name="Deshpande S."/>
            <person name="Douglass A.P."/>
            <person name="Hanson S.J."/>
            <person name="Klenk H.-P."/>
            <person name="LaButti K.M."/>
            <person name="Lapidus A."/>
            <person name="Lindquist E.A."/>
            <person name="Lipzen A.M."/>
            <person name="Meier-Kolthoff J.P."/>
            <person name="Ohm R.A."/>
            <person name="Otillar R.P."/>
            <person name="Pangilinan J.L."/>
            <person name="Peng Y."/>
            <person name="Rokas A."/>
            <person name="Rosa C.A."/>
            <person name="Scheuner C."/>
            <person name="Sibirny A.A."/>
            <person name="Slot J.C."/>
            <person name="Stielow J.B."/>
            <person name="Sun H."/>
            <person name="Kurtzman C.P."/>
            <person name="Blackwell M."/>
            <person name="Grigoriev I.V."/>
            <person name="Jeffries T.W."/>
        </authorList>
    </citation>
    <scope>NUCLEOTIDE SEQUENCE [LARGE SCALE GENOMIC DNA]</scope>
    <source>
        <strain evidence="12 13">NRRL Y-11557</strain>
    </source>
</reference>
<feature type="domain" description="ABC transporter" evidence="11">
    <location>
        <begin position="1234"/>
        <end position="1459"/>
    </location>
</feature>
<comment type="similarity">
    <text evidence="2">Belongs to the ABC transporter superfamily. ABCA family.</text>
</comment>
<evidence type="ECO:0000256" key="2">
    <source>
        <dbReference type="ARBA" id="ARBA00008869"/>
    </source>
</evidence>
<feature type="transmembrane region" description="Helical" evidence="10">
    <location>
        <begin position="333"/>
        <end position="351"/>
    </location>
</feature>
<evidence type="ECO:0000256" key="4">
    <source>
        <dbReference type="ARBA" id="ARBA00022692"/>
    </source>
</evidence>
<dbReference type="CDD" id="cd03263">
    <property type="entry name" value="ABC_subfamily_A"/>
    <property type="match status" value="2"/>
</dbReference>
<keyword evidence="5" id="KW-0677">Repeat</keyword>
<dbReference type="EMBL" id="KV454299">
    <property type="protein sequence ID" value="ODQ70642.1"/>
    <property type="molecule type" value="Genomic_DNA"/>
</dbReference>
<dbReference type="Gene3D" id="3.40.50.300">
    <property type="entry name" value="P-loop containing nucleotide triphosphate hydrolases"/>
    <property type="match status" value="2"/>
</dbReference>
<dbReference type="PANTHER" id="PTHR19229:SF36">
    <property type="entry name" value="ATP-BINDING CASSETTE SUB-FAMILY A MEMBER 2"/>
    <property type="match status" value="1"/>
</dbReference>
<dbReference type="InterPro" id="IPR013525">
    <property type="entry name" value="ABC2_TM"/>
</dbReference>
<evidence type="ECO:0000256" key="10">
    <source>
        <dbReference type="SAM" id="Phobius"/>
    </source>
</evidence>
<evidence type="ECO:0000259" key="11">
    <source>
        <dbReference type="PROSITE" id="PS50893"/>
    </source>
</evidence>
<dbReference type="InterPro" id="IPR027417">
    <property type="entry name" value="P-loop_NTPase"/>
</dbReference>
<dbReference type="GO" id="GO:0005524">
    <property type="term" value="F:ATP binding"/>
    <property type="evidence" value="ECO:0007669"/>
    <property type="project" value="UniProtKB-KW"/>
</dbReference>
<feature type="transmembrane region" description="Helical" evidence="10">
    <location>
        <begin position="1024"/>
        <end position="1047"/>
    </location>
</feature>
<comment type="subcellular location">
    <subcellularLocation>
        <location evidence="1">Membrane</location>
        <topology evidence="1">Multi-pass membrane protein</topology>
    </subcellularLocation>
</comment>
<dbReference type="InterPro" id="IPR003439">
    <property type="entry name" value="ABC_transporter-like_ATP-bd"/>
</dbReference>
<evidence type="ECO:0000256" key="8">
    <source>
        <dbReference type="ARBA" id="ARBA00022989"/>
    </source>
</evidence>
<keyword evidence="8 10" id="KW-1133">Transmembrane helix</keyword>
<feature type="transmembrane region" description="Helical" evidence="10">
    <location>
        <begin position="413"/>
        <end position="431"/>
    </location>
</feature>
<feature type="transmembrane region" description="Helical" evidence="10">
    <location>
        <begin position="1053"/>
        <end position="1079"/>
    </location>
</feature>
<dbReference type="InterPro" id="IPR003593">
    <property type="entry name" value="AAA+_ATPase"/>
</dbReference>
<dbReference type="STRING" id="675824.A0A1E3Q0F0"/>
<evidence type="ECO:0000313" key="13">
    <source>
        <dbReference type="Proteomes" id="UP000094385"/>
    </source>
</evidence>
<organism evidence="12 13">
    <name type="scientific">Lipomyces starkeyi NRRL Y-11557</name>
    <dbReference type="NCBI Taxonomy" id="675824"/>
    <lineage>
        <taxon>Eukaryota</taxon>
        <taxon>Fungi</taxon>
        <taxon>Dikarya</taxon>
        <taxon>Ascomycota</taxon>
        <taxon>Saccharomycotina</taxon>
        <taxon>Lipomycetes</taxon>
        <taxon>Lipomycetales</taxon>
        <taxon>Lipomycetaceae</taxon>
        <taxon>Lipomyces</taxon>
    </lineage>
</organism>
<evidence type="ECO:0000256" key="6">
    <source>
        <dbReference type="ARBA" id="ARBA00022741"/>
    </source>
</evidence>
<dbReference type="InterPro" id="IPR026082">
    <property type="entry name" value="ABCA"/>
</dbReference>
<dbReference type="GO" id="GO:0140359">
    <property type="term" value="F:ABC-type transporter activity"/>
    <property type="evidence" value="ECO:0007669"/>
    <property type="project" value="InterPro"/>
</dbReference>
<dbReference type="Pfam" id="PF00005">
    <property type="entry name" value="ABC_tran"/>
    <property type="match status" value="2"/>
</dbReference>
<dbReference type="GO" id="GO:0005319">
    <property type="term" value="F:lipid transporter activity"/>
    <property type="evidence" value="ECO:0007669"/>
    <property type="project" value="TreeGrafter"/>
</dbReference>
<evidence type="ECO:0000256" key="7">
    <source>
        <dbReference type="ARBA" id="ARBA00022840"/>
    </source>
</evidence>